<evidence type="ECO:0000256" key="5">
    <source>
        <dbReference type="ARBA" id="ARBA00023136"/>
    </source>
</evidence>
<sequence>MEQKIIKPLPYRQLAIICACRFAEPICFTVIFPFIVQMVRDFHIADEKGVGYYVGFITSCFALSQLLTGIHWGMLSDRIGRRPVILQGLVGTITSILLFGLSKSFIWALVSRSLCGLLNGNIGVLKSMVSELTTDHLPHQRARAFSLLPLMYGLGSIIGPMLGGFLSHPVQNYPGVFGHLGFLTDFLTEYPYFLPCFISAFICTLGLIFGLFFLEETHPVYAHHSEDEETSLIQTENEQNYSTFKNQKDQRSPTPTIKDRYKPPTLKESITPQVVAICIAYGFFAFQAVYMDELFPLYTASTRENGGLGFSSYEIGAALAYAGVVTLIAQLLILPALTRRFGLLRLFQIVLFILIFLYLSQGIIRTLYNVPNFDGHKNTKLWVWVGLIISQTIKTIGHTICFTGCTILVNNAAPRKDALGAVNGFSQCCASATRAMGPAVCGSLWSAALTATWLPYTIRVNVSFAFLALIGTVTFILSKRLDPEYYEQAHTREEIVEVDKSRASSIQEEQQAVASTSNPSH</sequence>
<feature type="transmembrane region" description="Helical" evidence="6">
    <location>
        <begin position="270"/>
        <end position="290"/>
    </location>
</feature>
<keyword evidence="4 6" id="KW-1133">Transmembrane helix</keyword>
<dbReference type="InterPro" id="IPR036259">
    <property type="entry name" value="MFS_trans_sf"/>
</dbReference>
<evidence type="ECO:0000256" key="6">
    <source>
        <dbReference type="SAM" id="Phobius"/>
    </source>
</evidence>
<dbReference type="GO" id="GO:0016020">
    <property type="term" value="C:membrane"/>
    <property type="evidence" value="ECO:0007669"/>
    <property type="project" value="UniProtKB-SubCell"/>
</dbReference>
<keyword evidence="2" id="KW-0813">Transport</keyword>
<feature type="transmembrane region" description="Helical" evidence="6">
    <location>
        <begin position="453"/>
        <end position="477"/>
    </location>
</feature>
<dbReference type="InterPro" id="IPR011701">
    <property type="entry name" value="MFS"/>
</dbReference>
<dbReference type="PANTHER" id="PTHR23504:SF15">
    <property type="entry name" value="MAJOR FACILITATOR SUPERFAMILY (MFS) PROFILE DOMAIN-CONTAINING PROTEIN"/>
    <property type="match status" value="1"/>
</dbReference>
<dbReference type="Proteomes" id="UP000242254">
    <property type="component" value="Unassembled WGS sequence"/>
</dbReference>
<dbReference type="GO" id="GO:0022857">
    <property type="term" value="F:transmembrane transporter activity"/>
    <property type="evidence" value="ECO:0007669"/>
    <property type="project" value="InterPro"/>
</dbReference>
<dbReference type="SUPFAM" id="SSF103473">
    <property type="entry name" value="MFS general substrate transporter"/>
    <property type="match status" value="1"/>
</dbReference>
<feature type="transmembrane region" description="Helical" evidence="6">
    <location>
        <begin position="106"/>
        <end position="125"/>
    </location>
</feature>
<dbReference type="PANTHER" id="PTHR23504">
    <property type="entry name" value="MAJOR FACILITATOR SUPERFAMILY DOMAIN-CONTAINING PROTEIN 10"/>
    <property type="match status" value="1"/>
</dbReference>
<accession>A0A2G4SGT5</accession>
<evidence type="ECO:0000256" key="4">
    <source>
        <dbReference type="ARBA" id="ARBA00022989"/>
    </source>
</evidence>
<feature type="transmembrane region" description="Helical" evidence="6">
    <location>
        <begin position="310"/>
        <end position="334"/>
    </location>
</feature>
<gene>
    <name evidence="8" type="ORF">RHIMIDRAFT_242136</name>
</gene>
<evidence type="ECO:0000259" key="7">
    <source>
        <dbReference type="PROSITE" id="PS50850"/>
    </source>
</evidence>
<evidence type="ECO:0000256" key="1">
    <source>
        <dbReference type="ARBA" id="ARBA00004141"/>
    </source>
</evidence>
<dbReference type="EMBL" id="KZ303869">
    <property type="protein sequence ID" value="PHZ07975.1"/>
    <property type="molecule type" value="Genomic_DNA"/>
</dbReference>
<keyword evidence="9" id="KW-1185">Reference proteome</keyword>
<feature type="transmembrane region" description="Helical" evidence="6">
    <location>
        <begin position="14"/>
        <end position="38"/>
    </location>
</feature>
<comment type="subcellular location">
    <subcellularLocation>
        <location evidence="1">Membrane</location>
        <topology evidence="1">Multi-pass membrane protein</topology>
    </subcellularLocation>
</comment>
<dbReference type="Pfam" id="PF07690">
    <property type="entry name" value="MFS_1"/>
    <property type="match status" value="1"/>
</dbReference>
<dbReference type="GeneID" id="35440711"/>
<proteinExistence type="predicted"/>
<feature type="transmembrane region" description="Helical" evidence="6">
    <location>
        <begin position="50"/>
        <end position="72"/>
    </location>
</feature>
<keyword evidence="3 6" id="KW-0812">Transmembrane</keyword>
<name>A0A2G4SGT5_RHIZD</name>
<protein>
    <submittedName>
        <fullName evidence="8">MFS general substrate transporter</fullName>
    </submittedName>
</protein>
<dbReference type="RefSeq" id="XP_023461683.1">
    <property type="nucleotide sequence ID" value="XM_023609721.1"/>
</dbReference>
<feature type="domain" description="Major facilitator superfamily (MFS) profile" evidence="7">
    <location>
        <begin position="13"/>
        <end position="486"/>
    </location>
</feature>
<dbReference type="PROSITE" id="PS50850">
    <property type="entry name" value="MFS"/>
    <property type="match status" value="1"/>
</dbReference>
<evidence type="ECO:0000256" key="2">
    <source>
        <dbReference type="ARBA" id="ARBA00022448"/>
    </source>
</evidence>
<feature type="transmembrane region" description="Helical" evidence="6">
    <location>
        <begin position="145"/>
        <end position="166"/>
    </location>
</feature>
<dbReference type="AlphaFoldDB" id="A0A2G4SGT5"/>
<keyword evidence="5 6" id="KW-0472">Membrane</keyword>
<feature type="transmembrane region" description="Helical" evidence="6">
    <location>
        <begin position="346"/>
        <end position="364"/>
    </location>
</feature>
<dbReference type="CDD" id="cd17330">
    <property type="entry name" value="MFS_SLC46_TetA_like"/>
    <property type="match status" value="1"/>
</dbReference>
<dbReference type="Gene3D" id="1.20.1250.20">
    <property type="entry name" value="MFS general substrate transporter like domains"/>
    <property type="match status" value="1"/>
</dbReference>
<dbReference type="InterPro" id="IPR020846">
    <property type="entry name" value="MFS_dom"/>
</dbReference>
<evidence type="ECO:0000256" key="3">
    <source>
        <dbReference type="ARBA" id="ARBA00022692"/>
    </source>
</evidence>
<feature type="transmembrane region" description="Helical" evidence="6">
    <location>
        <begin position="192"/>
        <end position="214"/>
    </location>
</feature>
<feature type="transmembrane region" description="Helical" evidence="6">
    <location>
        <begin position="84"/>
        <end position="100"/>
    </location>
</feature>
<evidence type="ECO:0000313" key="9">
    <source>
        <dbReference type="Proteomes" id="UP000242254"/>
    </source>
</evidence>
<organism evidence="8 9">
    <name type="scientific">Rhizopus microsporus ATCC 52813</name>
    <dbReference type="NCBI Taxonomy" id="1340429"/>
    <lineage>
        <taxon>Eukaryota</taxon>
        <taxon>Fungi</taxon>
        <taxon>Fungi incertae sedis</taxon>
        <taxon>Mucoromycota</taxon>
        <taxon>Mucoromycotina</taxon>
        <taxon>Mucoromycetes</taxon>
        <taxon>Mucorales</taxon>
        <taxon>Mucorineae</taxon>
        <taxon>Rhizopodaceae</taxon>
        <taxon>Rhizopus</taxon>
    </lineage>
</organism>
<reference evidence="8 9" key="1">
    <citation type="journal article" date="2016" name="Proc. Natl. Acad. Sci. U.S.A.">
        <title>Lipid metabolic changes in an early divergent fungus govern the establishment of a mutualistic symbiosis with endobacteria.</title>
        <authorList>
            <person name="Lastovetsky O.A."/>
            <person name="Gaspar M.L."/>
            <person name="Mondo S.J."/>
            <person name="LaButti K.M."/>
            <person name="Sandor L."/>
            <person name="Grigoriev I.V."/>
            <person name="Henry S.A."/>
            <person name="Pawlowska T.E."/>
        </authorList>
    </citation>
    <scope>NUCLEOTIDE SEQUENCE [LARGE SCALE GENOMIC DNA]</scope>
    <source>
        <strain evidence="8 9">ATCC 52813</strain>
    </source>
</reference>
<evidence type="ECO:0000313" key="8">
    <source>
        <dbReference type="EMBL" id="PHZ07975.1"/>
    </source>
</evidence>